<evidence type="ECO:0000313" key="3">
    <source>
        <dbReference type="Proteomes" id="UP001219355"/>
    </source>
</evidence>
<organism evidence="2 3">
    <name type="scientific">Emydomyces testavorans</name>
    <dbReference type="NCBI Taxonomy" id="2070801"/>
    <lineage>
        <taxon>Eukaryota</taxon>
        <taxon>Fungi</taxon>
        <taxon>Dikarya</taxon>
        <taxon>Ascomycota</taxon>
        <taxon>Pezizomycotina</taxon>
        <taxon>Eurotiomycetes</taxon>
        <taxon>Eurotiomycetidae</taxon>
        <taxon>Onygenales</taxon>
        <taxon>Nannizziopsiaceae</taxon>
        <taxon>Emydomyces</taxon>
    </lineage>
</organism>
<protein>
    <submittedName>
        <fullName evidence="2">Uncharacterized protein</fullName>
    </submittedName>
</protein>
<feature type="compositionally biased region" description="Acidic residues" evidence="1">
    <location>
        <begin position="16"/>
        <end position="30"/>
    </location>
</feature>
<reference evidence="2" key="1">
    <citation type="submission" date="2023-03" db="EMBL/GenBank/DDBJ databases">
        <title>Emydomyces testavorans Genome Sequence.</title>
        <authorList>
            <person name="Hoyer L."/>
        </authorList>
    </citation>
    <scope>NUCLEOTIDE SEQUENCE</scope>
    <source>
        <strain evidence="2">16-2883</strain>
    </source>
</reference>
<keyword evidence="3" id="KW-1185">Reference proteome</keyword>
<evidence type="ECO:0000313" key="2">
    <source>
        <dbReference type="EMBL" id="WEW59492.1"/>
    </source>
</evidence>
<dbReference type="AlphaFoldDB" id="A0AAF0DIY7"/>
<name>A0AAF0DIY7_9EURO</name>
<sequence>MCRNYLLGTLLISNNADDDDDDEDGDDDDETRSSRPSPDFKLSSLNLAKSTHISLLSGGNAKLSPTFDKD</sequence>
<proteinExistence type="predicted"/>
<gene>
    <name evidence="2" type="ORF">PRK78_004966</name>
</gene>
<evidence type="ECO:0000256" key="1">
    <source>
        <dbReference type="SAM" id="MobiDB-lite"/>
    </source>
</evidence>
<dbReference type="Proteomes" id="UP001219355">
    <property type="component" value="Chromosome 3"/>
</dbReference>
<dbReference type="EMBL" id="CP120629">
    <property type="protein sequence ID" value="WEW59492.1"/>
    <property type="molecule type" value="Genomic_DNA"/>
</dbReference>
<accession>A0AAF0DIY7</accession>
<feature type="region of interest" description="Disordered" evidence="1">
    <location>
        <begin position="13"/>
        <end position="43"/>
    </location>
</feature>